<evidence type="ECO:0000256" key="1">
    <source>
        <dbReference type="SAM" id="MobiDB-lite"/>
    </source>
</evidence>
<proteinExistence type="predicted"/>
<accession>A0A1G4JF05</accession>
<gene>
    <name evidence="2" type="ORF">LAME_0E01266G</name>
</gene>
<dbReference type="OrthoDB" id="4036526at2759"/>
<evidence type="ECO:0000313" key="3">
    <source>
        <dbReference type="Proteomes" id="UP000191144"/>
    </source>
</evidence>
<feature type="region of interest" description="Disordered" evidence="1">
    <location>
        <begin position="45"/>
        <end position="72"/>
    </location>
</feature>
<keyword evidence="3" id="KW-1185">Reference proteome</keyword>
<dbReference type="Proteomes" id="UP000191144">
    <property type="component" value="Chromosome E"/>
</dbReference>
<protein>
    <submittedName>
        <fullName evidence="2">LAME_0E01266g1_1</fullName>
    </submittedName>
</protein>
<sequence>MNKSIVSVKEFVNKYNIPKEISARFLPLDLDVFVISEEEFQRLRDSRKRRNSDVMESPSRAKKPGIGGYDHSAFPEDISAALNSHQSSLQCSNTVDFSTVDTSFELLESSFLLCHENGAPGASDVAILQSSEFHPINSELSSPPQSSQRPE</sequence>
<organism evidence="2 3">
    <name type="scientific">Lachancea meyersii CBS 8951</name>
    <dbReference type="NCBI Taxonomy" id="1266667"/>
    <lineage>
        <taxon>Eukaryota</taxon>
        <taxon>Fungi</taxon>
        <taxon>Dikarya</taxon>
        <taxon>Ascomycota</taxon>
        <taxon>Saccharomycotina</taxon>
        <taxon>Saccharomycetes</taxon>
        <taxon>Saccharomycetales</taxon>
        <taxon>Saccharomycetaceae</taxon>
        <taxon>Lachancea</taxon>
    </lineage>
</organism>
<dbReference type="EMBL" id="LT598481">
    <property type="protein sequence ID" value="SCU88824.1"/>
    <property type="molecule type" value="Genomic_DNA"/>
</dbReference>
<reference evidence="3" key="1">
    <citation type="submission" date="2016-03" db="EMBL/GenBank/DDBJ databases">
        <authorList>
            <person name="Devillers Hugo."/>
        </authorList>
    </citation>
    <scope>NUCLEOTIDE SEQUENCE [LARGE SCALE GENOMIC DNA]</scope>
</reference>
<dbReference type="AlphaFoldDB" id="A0A1G4JF05"/>
<evidence type="ECO:0000313" key="2">
    <source>
        <dbReference type="EMBL" id="SCU88824.1"/>
    </source>
</evidence>
<name>A0A1G4JF05_9SACH</name>